<organism evidence="2">
    <name type="scientific">hydrothermal vent metagenome</name>
    <dbReference type="NCBI Taxonomy" id="652676"/>
    <lineage>
        <taxon>unclassified sequences</taxon>
        <taxon>metagenomes</taxon>
        <taxon>ecological metagenomes</taxon>
    </lineage>
</organism>
<keyword evidence="1" id="KW-0812">Transmembrane</keyword>
<keyword evidence="1" id="KW-1133">Transmembrane helix</keyword>
<feature type="non-terminal residue" evidence="2">
    <location>
        <position position="1"/>
    </location>
</feature>
<evidence type="ECO:0000313" key="2">
    <source>
        <dbReference type="EMBL" id="VAX02407.1"/>
    </source>
</evidence>
<accession>A0A3B1BBL2</accession>
<feature type="transmembrane region" description="Helical" evidence="1">
    <location>
        <begin position="818"/>
        <end position="841"/>
    </location>
</feature>
<protein>
    <recommendedName>
        <fullName evidence="3">Membrane-associated oxidoreductase</fullName>
    </recommendedName>
</protein>
<evidence type="ECO:0008006" key="3">
    <source>
        <dbReference type="Google" id="ProtNLM"/>
    </source>
</evidence>
<feature type="transmembrane region" description="Helical" evidence="1">
    <location>
        <begin position="708"/>
        <end position="728"/>
    </location>
</feature>
<dbReference type="AlphaFoldDB" id="A0A3B1BBL2"/>
<sequence length="980" mass="108202">RSSATSLWFERTSLIKLDCEDMFVQFGVKLEEVWSSEESGKETGLEEIEGWQGGRGPNCDAYREIQKVKTPPGAIAFKSEQGICEIKMAGADIAGSLVIKSSLLVAPKLRTGIDTNNERLNYALNTAGSKIGGSIQLMENTAVLGGVNLAGANVTGDVFMAGAKLVGGEGAAFNGQLMIVGGFVGLRAKKNERGEIERFEAQGVINMLNASVVSTIDLTGGLFEAGTATEEAINIINMPRLGKVTAGKLQTETESICTTVVGILNLVGCVIEGDVYLADVDVYHRQDPTAGVEGAAKTIRQEKLVGLNACNIHGRLIISGTLRAGIDLSETHVTRAVFLGNGSLSPLHFICPPKNITVLDLDGARLESTLVVSNLQVETPTGLDRLKKSLTSKDVVDMRSCDLSFAPGSVLHELKLQGERRTFFATVIENQSGMHVLDGQGPAIIKAFSRTKMDFSDEEKQKEYLRLFCNNLSSDWGPFKIVEPGGWLCSILPDACKEAIEPFVIASPEAVEIPEPEKYLAAAKATIWYGSGLYHARLAIHKSLTVEMLSDKPRYMGLPVQVAQVKPLKYLDRQAVAFSKEWPLFPCIAASPQIHTLEASKRKAILRSARKLSDDYKTRPVVSMQNAHIHEINDNDGNAWSEKLRLKLTGLTYDALRIGDQGDEVRSEQSKLHFLLSKNPIAFRIGKIFGFVIVVGMFYAGWLLLSKIWQVTYGGWILLAIAAMLIWANRRIQANMKPKKKGVRPWRSRQRWLRLQYETTRPTKKEFNPQPLEQLAGVFRRQGQEEDFRRISRLKLFWKNQSVTAPIWRPFAMVFRVCFGYGFSASRAVATFLLLLAFGVWGTNFALKSEVLVLSTSPDSLVLAAARETVPDVQCGKEIVPFLFALDTFMPLIDLGQESRCRVRSETEFNILSLSFLDMNKAWETGGNSLILGVDNWASGMSKNLVVWHFVKAIYKLLGWIVISLLILTITNSIRRTTGD</sequence>
<dbReference type="EMBL" id="UOFW01000008">
    <property type="protein sequence ID" value="VAX02407.1"/>
    <property type="molecule type" value="Genomic_DNA"/>
</dbReference>
<keyword evidence="1" id="KW-0472">Membrane</keyword>
<feature type="transmembrane region" description="Helical" evidence="1">
    <location>
        <begin position="953"/>
        <end position="974"/>
    </location>
</feature>
<proteinExistence type="predicted"/>
<evidence type="ECO:0000256" key="1">
    <source>
        <dbReference type="SAM" id="Phobius"/>
    </source>
</evidence>
<name>A0A3B1BBL2_9ZZZZ</name>
<gene>
    <name evidence="2" type="ORF">MNBD_ALPHA03-1413</name>
</gene>
<reference evidence="2" key="1">
    <citation type="submission" date="2018-06" db="EMBL/GenBank/DDBJ databases">
        <authorList>
            <person name="Zhirakovskaya E."/>
        </authorList>
    </citation>
    <scope>NUCLEOTIDE SEQUENCE</scope>
</reference>
<feature type="transmembrane region" description="Helical" evidence="1">
    <location>
        <begin position="681"/>
        <end position="702"/>
    </location>
</feature>